<protein>
    <submittedName>
        <fullName evidence="2">Uncharacterized protein</fullName>
    </submittedName>
</protein>
<accession>A0A2I0K0S7</accession>
<name>A0A2I0K0S7_PUNGR</name>
<dbReference type="EMBL" id="PGOL01000988">
    <property type="protein sequence ID" value="PKI62177.1"/>
    <property type="molecule type" value="Genomic_DNA"/>
</dbReference>
<keyword evidence="3" id="KW-1185">Reference proteome</keyword>
<dbReference type="Proteomes" id="UP000233551">
    <property type="component" value="Unassembled WGS sequence"/>
</dbReference>
<evidence type="ECO:0000256" key="1">
    <source>
        <dbReference type="SAM" id="MobiDB-lite"/>
    </source>
</evidence>
<comment type="caution">
    <text evidence="2">The sequence shown here is derived from an EMBL/GenBank/DDBJ whole genome shotgun (WGS) entry which is preliminary data.</text>
</comment>
<evidence type="ECO:0000313" key="2">
    <source>
        <dbReference type="EMBL" id="PKI62177.1"/>
    </source>
</evidence>
<feature type="region of interest" description="Disordered" evidence="1">
    <location>
        <begin position="1"/>
        <end position="62"/>
    </location>
</feature>
<gene>
    <name evidence="2" type="ORF">CRG98_017550</name>
</gene>
<dbReference type="AlphaFoldDB" id="A0A2I0K0S7"/>
<feature type="compositionally biased region" description="Basic and acidic residues" evidence="1">
    <location>
        <begin position="32"/>
        <end position="44"/>
    </location>
</feature>
<proteinExistence type="predicted"/>
<evidence type="ECO:0000313" key="3">
    <source>
        <dbReference type="Proteomes" id="UP000233551"/>
    </source>
</evidence>
<organism evidence="2 3">
    <name type="scientific">Punica granatum</name>
    <name type="common">Pomegranate</name>
    <dbReference type="NCBI Taxonomy" id="22663"/>
    <lineage>
        <taxon>Eukaryota</taxon>
        <taxon>Viridiplantae</taxon>
        <taxon>Streptophyta</taxon>
        <taxon>Embryophyta</taxon>
        <taxon>Tracheophyta</taxon>
        <taxon>Spermatophyta</taxon>
        <taxon>Magnoliopsida</taxon>
        <taxon>eudicotyledons</taxon>
        <taxon>Gunneridae</taxon>
        <taxon>Pentapetalae</taxon>
        <taxon>rosids</taxon>
        <taxon>malvids</taxon>
        <taxon>Myrtales</taxon>
        <taxon>Lythraceae</taxon>
        <taxon>Punica</taxon>
    </lineage>
</organism>
<dbReference type="STRING" id="22663.A0A2I0K0S7"/>
<sequence length="62" mass="6751">MCRAAVARNQGSSQETPPKRLSILSRPFGLGWRDRNKGKPDEPGSGHSSPLPKETSGQEPEH</sequence>
<reference evidence="2 3" key="1">
    <citation type="submission" date="2017-11" db="EMBL/GenBank/DDBJ databases">
        <title>De-novo sequencing of pomegranate (Punica granatum L.) genome.</title>
        <authorList>
            <person name="Akparov Z."/>
            <person name="Amiraslanov A."/>
            <person name="Hajiyeva S."/>
            <person name="Abbasov M."/>
            <person name="Kaur K."/>
            <person name="Hamwieh A."/>
            <person name="Solovyev V."/>
            <person name="Salamov A."/>
            <person name="Braich B."/>
            <person name="Kosarev P."/>
            <person name="Mahmoud A."/>
            <person name="Hajiyev E."/>
            <person name="Babayeva S."/>
            <person name="Izzatullayeva V."/>
            <person name="Mammadov A."/>
            <person name="Mammadov A."/>
            <person name="Sharifova S."/>
            <person name="Ojaghi J."/>
            <person name="Eynullazada K."/>
            <person name="Bayramov B."/>
            <person name="Abdulazimova A."/>
            <person name="Shahmuradov I."/>
        </authorList>
    </citation>
    <scope>NUCLEOTIDE SEQUENCE [LARGE SCALE GENOMIC DNA]</scope>
    <source>
        <strain evidence="3">cv. AG2017</strain>
        <tissue evidence="2">Leaf</tissue>
    </source>
</reference>